<dbReference type="Proteomes" id="UP000198635">
    <property type="component" value="Unassembled WGS sequence"/>
</dbReference>
<sequence>MRSLFLLLVFALLTSGPALAHRVNIFAYVDGNEIVAECSYSKSKRVRHGTIEVRDAVTGQTLLQGRTDEEGLFRFPVPDQARKTGADLRILLQAGEGHQNEWIVEAAEFMKASAPKTPAPNGEKATAAVAPGSPADAASNAQGLSRADVEEVVSAALDAKLAPIKRSLLEQSQAGPGMQEIIGGIGWIFGLVGIAAYFKSRPRV</sequence>
<keyword evidence="2" id="KW-1133">Transmembrane helix</keyword>
<keyword evidence="3" id="KW-0732">Signal</keyword>
<feature type="signal peptide" evidence="3">
    <location>
        <begin position="1"/>
        <end position="20"/>
    </location>
</feature>
<evidence type="ECO:0000256" key="1">
    <source>
        <dbReference type="SAM" id="MobiDB-lite"/>
    </source>
</evidence>
<feature type="region of interest" description="Disordered" evidence="1">
    <location>
        <begin position="114"/>
        <end position="141"/>
    </location>
</feature>
<feature type="chain" id="PRO_5011704741" evidence="3">
    <location>
        <begin position="21"/>
        <end position="204"/>
    </location>
</feature>
<reference evidence="5" key="1">
    <citation type="submission" date="2016-10" db="EMBL/GenBank/DDBJ databases">
        <authorList>
            <person name="Varghese N."/>
            <person name="Submissions S."/>
        </authorList>
    </citation>
    <scope>NUCLEOTIDE SEQUENCE [LARGE SCALE GENOMIC DNA]</scope>
    <source>
        <strain evidence="5">DSM 5918</strain>
    </source>
</reference>
<keyword evidence="2" id="KW-0812">Transmembrane</keyword>
<dbReference type="EMBL" id="FORX01000001">
    <property type="protein sequence ID" value="SFJ00782.1"/>
    <property type="molecule type" value="Genomic_DNA"/>
</dbReference>
<evidence type="ECO:0000313" key="5">
    <source>
        <dbReference type="Proteomes" id="UP000198635"/>
    </source>
</evidence>
<dbReference type="STRING" id="52560.SAMN04488082_10185"/>
<evidence type="ECO:0000256" key="3">
    <source>
        <dbReference type="SAM" id="SignalP"/>
    </source>
</evidence>
<organism evidence="4 5">
    <name type="scientific">Desulfomicrobium apsheronum</name>
    <dbReference type="NCBI Taxonomy" id="52560"/>
    <lineage>
        <taxon>Bacteria</taxon>
        <taxon>Pseudomonadati</taxon>
        <taxon>Thermodesulfobacteriota</taxon>
        <taxon>Desulfovibrionia</taxon>
        <taxon>Desulfovibrionales</taxon>
        <taxon>Desulfomicrobiaceae</taxon>
        <taxon>Desulfomicrobium</taxon>
    </lineage>
</organism>
<dbReference type="AlphaFoldDB" id="A0A1I3MV10"/>
<keyword evidence="5" id="KW-1185">Reference proteome</keyword>
<dbReference type="RefSeq" id="WP_092372183.1">
    <property type="nucleotide sequence ID" value="NZ_FORX01000001.1"/>
</dbReference>
<name>A0A1I3MV10_9BACT</name>
<dbReference type="OrthoDB" id="9795418at2"/>
<proteinExistence type="predicted"/>
<feature type="compositionally biased region" description="Low complexity" evidence="1">
    <location>
        <begin position="125"/>
        <end position="139"/>
    </location>
</feature>
<evidence type="ECO:0000313" key="4">
    <source>
        <dbReference type="EMBL" id="SFJ00782.1"/>
    </source>
</evidence>
<gene>
    <name evidence="4" type="ORF">SAMN04488082_10185</name>
</gene>
<feature type="transmembrane region" description="Helical" evidence="2">
    <location>
        <begin position="181"/>
        <end position="198"/>
    </location>
</feature>
<protein>
    <submittedName>
        <fullName evidence="4">Nickel transport protein</fullName>
    </submittedName>
</protein>
<evidence type="ECO:0000256" key="2">
    <source>
        <dbReference type="SAM" id="Phobius"/>
    </source>
</evidence>
<accession>A0A1I3MV10</accession>
<keyword evidence="2" id="KW-0472">Membrane</keyword>